<keyword evidence="3 4" id="KW-0443">Lipid metabolism</keyword>
<dbReference type="AlphaFoldDB" id="A0A8J3V202"/>
<keyword evidence="2 4" id="KW-0442">Lipid degradation</keyword>
<gene>
    <name evidence="6" type="ORF">Pth03_37170</name>
</gene>
<evidence type="ECO:0000313" key="6">
    <source>
        <dbReference type="EMBL" id="GII55328.1"/>
    </source>
</evidence>
<dbReference type="InterPro" id="IPR050301">
    <property type="entry name" value="NTE"/>
</dbReference>
<proteinExistence type="predicted"/>
<evidence type="ECO:0000256" key="4">
    <source>
        <dbReference type="PROSITE-ProRule" id="PRU01161"/>
    </source>
</evidence>
<comment type="caution">
    <text evidence="6">The sequence shown here is derived from an EMBL/GenBank/DDBJ whole genome shotgun (WGS) entry which is preliminary data.</text>
</comment>
<dbReference type="Proteomes" id="UP000605992">
    <property type="component" value="Unassembled WGS sequence"/>
</dbReference>
<dbReference type="SUPFAM" id="SSF52151">
    <property type="entry name" value="FabD/lysophospholipase-like"/>
    <property type="match status" value="1"/>
</dbReference>
<protein>
    <submittedName>
        <fullName evidence="6">Patatin</fullName>
    </submittedName>
</protein>
<dbReference type="EMBL" id="BOOR01000025">
    <property type="protein sequence ID" value="GII55328.1"/>
    <property type="molecule type" value="Genomic_DNA"/>
</dbReference>
<keyword evidence="1 4" id="KW-0378">Hydrolase</keyword>
<feature type="active site" description="Nucleophile" evidence="4">
    <location>
        <position position="42"/>
    </location>
</feature>
<dbReference type="Pfam" id="PF01734">
    <property type="entry name" value="Patatin"/>
    <property type="match status" value="1"/>
</dbReference>
<dbReference type="RefSeq" id="WP_203945520.1">
    <property type="nucleotide sequence ID" value="NZ_BOOR01000025.1"/>
</dbReference>
<sequence length="275" mass="27914">MTSALVLGGGGVAGIAWEAGVVAGLREREVDLGTADRIIGTSAGSVTGTLIATGADLEAAVTHQVAVDSGPAPTVESEAVMAAFAILFNPSLDPQEARRRVGQMALAAPTGPATARIERIGDRLPVKEWPGRELLITTVNASTGEFVVWDRDSGVPLVLAVASSCAVPMVYPPVEIAGEHYVDGGVRSPTNADLASGAGVVVVLEPLGAMSPRAKLEAELLAVGAARTLVVQPDEATLAVFGGNVLDPALWGPAFKAGRAQADVLAESVGAVWNA</sequence>
<feature type="short sequence motif" description="GXSXG" evidence="4">
    <location>
        <begin position="40"/>
        <end position="44"/>
    </location>
</feature>
<feature type="short sequence motif" description="DGA/G" evidence="4">
    <location>
        <begin position="183"/>
        <end position="185"/>
    </location>
</feature>
<evidence type="ECO:0000313" key="7">
    <source>
        <dbReference type="Proteomes" id="UP000605992"/>
    </source>
</evidence>
<evidence type="ECO:0000256" key="2">
    <source>
        <dbReference type="ARBA" id="ARBA00022963"/>
    </source>
</evidence>
<dbReference type="InterPro" id="IPR002641">
    <property type="entry name" value="PNPLA_dom"/>
</dbReference>
<dbReference type="Gene3D" id="3.40.1090.10">
    <property type="entry name" value="Cytosolic phospholipase A2 catalytic domain"/>
    <property type="match status" value="2"/>
</dbReference>
<feature type="active site" description="Proton acceptor" evidence="4">
    <location>
        <position position="183"/>
    </location>
</feature>
<dbReference type="InterPro" id="IPR016035">
    <property type="entry name" value="Acyl_Trfase/lysoPLipase"/>
</dbReference>
<evidence type="ECO:0000256" key="1">
    <source>
        <dbReference type="ARBA" id="ARBA00022801"/>
    </source>
</evidence>
<dbReference type="GO" id="GO:0016787">
    <property type="term" value="F:hydrolase activity"/>
    <property type="evidence" value="ECO:0007669"/>
    <property type="project" value="UniProtKB-UniRule"/>
</dbReference>
<feature type="short sequence motif" description="GXGXXG" evidence="4">
    <location>
        <begin position="9"/>
        <end position="14"/>
    </location>
</feature>
<evidence type="ECO:0000259" key="5">
    <source>
        <dbReference type="PROSITE" id="PS51635"/>
    </source>
</evidence>
<reference evidence="6" key="1">
    <citation type="submission" date="2021-01" db="EMBL/GenBank/DDBJ databases">
        <title>Whole genome shotgun sequence of Planotetraspora thailandica NBRC 104271.</title>
        <authorList>
            <person name="Komaki H."/>
            <person name="Tamura T."/>
        </authorList>
    </citation>
    <scope>NUCLEOTIDE SEQUENCE</scope>
    <source>
        <strain evidence="6">NBRC 104271</strain>
    </source>
</reference>
<feature type="domain" description="PNPLA" evidence="5">
    <location>
        <begin position="5"/>
        <end position="196"/>
    </location>
</feature>
<dbReference type="PANTHER" id="PTHR14226">
    <property type="entry name" value="NEUROPATHY TARGET ESTERASE/SWISS CHEESE D.MELANOGASTER"/>
    <property type="match status" value="1"/>
</dbReference>
<name>A0A8J3V202_9ACTN</name>
<accession>A0A8J3V202</accession>
<evidence type="ECO:0000256" key="3">
    <source>
        <dbReference type="ARBA" id="ARBA00023098"/>
    </source>
</evidence>
<dbReference type="GO" id="GO:0016042">
    <property type="term" value="P:lipid catabolic process"/>
    <property type="evidence" value="ECO:0007669"/>
    <property type="project" value="UniProtKB-UniRule"/>
</dbReference>
<dbReference type="PROSITE" id="PS51635">
    <property type="entry name" value="PNPLA"/>
    <property type="match status" value="1"/>
</dbReference>
<keyword evidence="7" id="KW-1185">Reference proteome</keyword>
<dbReference type="PANTHER" id="PTHR14226:SF57">
    <property type="entry name" value="BLR7027 PROTEIN"/>
    <property type="match status" value="1"/>
</dbReference>
<organism evidence="6 7">
    <name type="scientific">Planotetraspora thailandica</name>
    <dbReference type="NCBI Taxonomy" id="487172"/>
    <lineage>
        <taxon>Bacteria</taxon>
        <taxon>Bacillati</taxon>
        <taxon>Actinomycetota</taxon>
        <taxon>Actinomycetes</taxon>
        <taxon>Streptosporangiales</taxon>
        <taxon>Streptosporangiaceae</taxon>
        <taxon>Planotetraspora</taxon>
    </lineage>
</organism>